<keyword evidence="4 5" id="KW-0456">Lyase</keyword>
<feature type="active site" description="Proton donor/acceptor" evidence="5">
    <location>
        <position position="266"/>
    </location>
</feature>
<dbReference type="eggNOG" id="COG0114">
    <property type="taxonomic scope" value="Bacteria"/>
</dbReference>
<dbReference type="PRINTS" id="PR00149">
    <property type="entry name" value="FUMRATELYASE"/>
</dbReference>
<feature type="binding site" evidence="5">
    <location>
        <position position="397"/>
    </location>
    <ligand>
        <name>substrate</name>
    </ligand>
</feature>
<evidence type="ECO:0000313" key="9">
    <source>
        <dbReference type="Proteomes" id="UP000001025"/>
    </source>
</evidence>
<dbReference type="InParanoid" id="Q7UNE6"/>
<dbReference type="GO" id="GO:0005737">
    <property type="term" value="C:cytoplasm"/>
    <property type="evidence" value="ECO:0007669"/>
    <property type="project" value="UniProtKB-SubCell"/>
</dbReference>
<dbReference type="Gene3D" id="1.20.200.10">
    <property type="entry name" value="Fumarase/aspartase (Central domain)"/>
    <property type="match status" value="1"/>
</dbReference>
<dbReference type="CDD" id="cd01362">
    <property type="entry name" value="Fumarase_classII"/>
    <property type="match status" value="1"/>
</dbReference>
<dbReference type="InterPro" id="IPR020557">
    <property type="entry name" value="Fumarate_lyase_CS"/>
</dbReference>
<keyword evidence="9" id="KW-1185">Reference proteome</keyword>
<comment type="function">
    <text evidence="5">Involved in the TCA cycle. Catalyzes the stereospecific interconversion of fumarate to L-malate.</text>
</comment>
<dbReference type="STRING" id="243090.RB7623"/>
<dbReference type="GO" id="GO:0004333">
    <property type="term" value="F:fumarate hydratase activity"/>
    <property type="evidence" value="ECO:0007669"/>
    <property type="project" value="UniProtKB-UniRule"/>
</dbReference>
<dbReference type="FunFam" id="1.10.275.10:FF:000001">
    <property type="entry name" value="Fumarate hydratase, mitochondrial"/>
    <property type="match status" value="1"/>
</dbReference>
<dbReference type="PATRIC" id="fig|243090.15.peg.3684"/>
<comment type="miscellaneous">
    <text evidence="5">There are 2 substrate-binding sites: the catalytic A site, and the non-catalytic B site that may play a role in the transfer of substrate or product between the active site and the solvent. Alternatively, the B site may bind allosteric effectors.</text>
</comment>
<evidence type="ECO:0000259" key="6">
    <source>
        <dbReference type="Pfam" id="PF00206"/>
    </source>
</evidence>
<dbReference type="InterPro" id="IPR008948">
    <property type="entry name" value="L-Aspartase-like"/>
</dbReference>
<comment type="similarity">
    <text evidence="1 5">Belongs to the class-II fumarase/aspartase family. Fumarase subfamily.</text>
</comment>
<dbReference type="OrthoDB" id="9802809at2"/>
<comment type="catalytic activity">
    <reaction evidence="5">
        <text>(S)-malate = fumarate + H2O</text>
        <dbReference type="Rhea" id="RHEA:12460"/>
        <dbReference type="ChEBI" id="CHEBI:15377"/>
        <dbReference type="ChEBI" id="CHEBI:15589"/>
        <dbReference type="ChEBI" id="CHEBI:29806"/>
        <dbReference type="EC" id="4.2.1.2"/>
    </reaction>
</comment>
<dbReference type="AlphaFoldDB" id="Q7UNE6"/>
<keyword evidence="2 5" id="KW-0963">Cytoplasm</keyword>
<dbReference type="GO" id="GO:0006099">
    <property type="term" value="P:tricarboxylic acid cycle"/>
    <property type="evidence" value="ECO:0007669"/>
    <property type="project" value="UniProtKB-UniRule"/>
</dbReference>
<dbReference type="InterPro" id="IPR018951">
    <property type="entry name" value="Fumarase_C_C"/>
</dbReference>
<dbReference type="InterPro" id="IPR005677">
    <property type="entry name" value="Fum_hydII"/>
</dbReference>
<dbReference type="PROSITE" id="PS00163">
    <property type="entry name" value="FUMARATE_LYASES"/>
    <property type="match status" value="1"/>
</dbReference>
<evidence type="ECO:0000256" key="1">
    <source>
        <dbReference type="ARBA" id="ARBA00009084"/>
    </source>
</evidence>
<dbReference type="FunFam" id="1.10.40.30:FF:000002">
    <property type="entry name" value="Fumarate hydratase class II"/>
    <property type="match status" value="1"/>
</dbReference>
<dbReference type="GO" id="GO:0006106">
    <property type="term" value="P:fumarate metabolic process"/>
    <property type="evidence" value="ECO:0007669"/>
    <property type="project" value="InterPro"/>
</dbReference>
<dbReference type="EnsemblBacteria" id="CAD75473">
    <property type="protein sequence ID" value="CAD75473"/>
    <property type="gene ID" value="RB7623"/>
</dbReference>
<organism evidence="8 9">
    <name type="scientific">Rhodopirellula baltica (strain DSM 10527 / NCIMB 13988 / SH1)</name>
    <dbReference type="NCBI Taxonomy" id="243090"/>
    <lineage>
        <taxon>Bacteria</taxon>
        <taxon>Pseudomonadati</taxon>
        <taxon>Planctomycetota</taxon>
        <taxon>Planctomycetia</taxon>
        <taxon>Pirellulales</taxon>
        <taxon>Pirellulaceae</taxon>
        <taxon>Rhodopirellula</taxon>
    </lineage>
</organism>
<comment type="pathway">
    <text evidence="5">Carbohydrate metabolism; tricarboxylic acid cycle; (S)-malate from fumarate: step 1/1.</text>
</comment>
<feature type="binding site" evidence="5">
    <location>
        <begin position="175"/>
        <end position="177"/>
    </location>
    <ligand>
        <name>substrate</name>
    </ligand>
</feature>
<dbReference type="Proteomes" id="UP000001025">
    <property type="component" value="Chromosome"/>
</dbReference>
<sequence>MQSAHPTFGRRVLRFVSYDSTERQIVAETIAEFGFRASFAPFQWIATMTGITVFAFDDPFFLLVDPAIAMTDFRTERDSMGEVRVPQNAYYGAQTQRAVENFPVSGWQLPPSMIAAMGRVKLACGIANRDLGKLTGSGKNPLSDGQVESMLSAAKEVAEGQLADQFPVDVFQTGSGTSSNMNINEVLSNRAIEIDGGDRMAEEKSIHPNDHINMGQSTNDTFPTAIHVAAAYEIENRLLPALRRMHESLTEKAQAWDKIIKIGRTHLMDATPLRLGQEFGGFARQIELSIARAEAARDAVLELPVGGTAVGSGINTHPEFGARVAASLSEQTGIAFIEAVNHFEGNANRDGLVDSHGGLKCVAQTLLGLANNIRWLGSGPRCGFYEVKLPTRQPGSSIMPGKVNPVMCESLMQVAARVIGNDTCMTVSGGCGGNFQLNIMMPVMAHTILESIELLAGGVTAFIDFCLDGMEPNEEACEASVEQSLSMCTSLNPLIGYEQAAALAKEAFKSGQTIRELCKEKGILADDVLTEALDPWKMTEPQA</sequence>
<feature type="domain" description="Fumarate lyase N-terminal" evidence="6">
    <location>
        <begin position="81"/>
        <end position="420"/>
    </location>
</feature>
<dbReference type="Pfam" id="PF10415">
    <property type="entry name" value="FumaraseC_C"/>
    <property type="match status" value="1"/>
</dbReference>
<name>Q7UNE6_RHOBA</name>
<feature type="active site" evidence="5">
    <location>
        <position position="396"/>
    </location>
</feature>
<dbReference type="HOGENOM" id="CLU_021594_4_1_0"/>
<feature type="domain" description="Fumarase C C-terminal" evidence="7">
    <location>
        <begin position="488"/>
        <end position="540"/>
    </location>
</feature>
<protein>
    <recommendedName>
        <fullName evidence="5">Fumarate hydratase class II</fullName>
        <shortName evidence="5">Fumarase C</shortName>
        <ecNumber evidence="5">4.2.1.2</ecNumber>
    </recommendedName>
    <alternativeName>
        <fullName evidence="5">Aerobic fumarase</fullName>
    </alternativeName>
    <alternativeName>
        <fullName evidence="5">Iron-independent fumarase</fullName>
    </alternativeName>
</protein>
<evidence type="ECO:0000313" key="8">
    <source>
        <dbReference type="EMBL" id="CAD75473.1"/>
    </source>
</evidence>
<feature type="binding site" description="in site B" evidence="5">
    <location>
        <begin position="207"/>
        <end position="210"/>
    </location>
    <ligand>
        <name>substrate</name>
    </ligand>
</feature>
<comment type="subunit">
    <text evidence="5">Homotetramer.</text>
</comment>
<dbReference type="FunCoup" id="Q7UNE6">
    <property type="interactions" value="420"/>
</dbReference>
<dbReference type="EMBL" id="BX294146">
    <property type="protein sequence ID" value="CAD75473.1"/>
    <property type="molecule type" value="Genomic_DNA"/>
</dbReference>
<keyword evidence="3 5" id="KW-0816">Tricarboxylic acid cycle</keyword>
<dbReference type="PANTHER" id="PTHR11444:SF22">
    <property type="entry name" value="FUMARATE HYDRATASE CLASS II"/>
    <property type="match status" value="1"/>
</dbReference>
<dbReference type="FunFam" id="1.20.200.10:FF:000001">
    <property type="entry name" value="Fumarate hydratase, mitochondrial"/>
    <property type="match status" value="1"/>
</dbReference>
<dbReference type="InterPro" id="IPR000362">
    <property type="entry name" value="Fumarate_lyase_fam"/>
</dbReference>
<feature type="binding site" evidence="5">
    <location>
        <begin position="217"/>
        <end position="219"/>
    </location>
    <ligand>
        <name>substrate</name>
    </ligand>
</feature>
<evidence type="ECO:0000256" key="2">
    <source>
        <dbReference type="ARBA" id="ARBA00022490"/>
    </source>
</evidence>
<evidence type="ECO:0000256" key="5">
    <source>
        <dbReference type="HAMAP-Rule" id="MF_00743"/>
    </source>
</evidence>
<feature type="site" description="Important for catalytic activity" evidence="5">
    <location>
        <position position="409"/>
    </location>
</feature>
<proteinExistence type="inferred from homology"/>
<dbReference type="InterPro" id="IPR024083">
    <property type="entry name" value="Fumarase/histidase_N"/>
</dbReference>
<evidence type="ECO:0000256" key="3">
    <source>
        <dbReference type="ARBA" id="ARBA00022532"/>
    </source>
</evidence>
<dbReference type="InterPro" id="IPR022761">
    <property type="entry name" value="Fumarate_lyase_N"/>
</dbReference>
<dbReference type="PANTHER" id="PTHR11444">
    <property type="entry name" value="ASPARTATEAMMONIA/ARGININOSUCCINATE/ADENYLOSUCCINATE LYASE"/>
    <property type="match status" value="1"/>
</dbReference>
<dbReference type="HAMAP" id="MF_00743">
    <property type="entry name" value="FumaraseC"/>
    <property type="match status" value="1"/>
</dbReference>
<dbReference type="Pfam" id="PF00206">
    <property type="entry name" value="Lyase_1"/>
    <property type="match status" value="1"/>
</dbReference>
<comment type="subcellular location">
    <subcellularLocation>
        <location evidence="5">Cytoplasm</location>
    </subcellularLocation>
</comment>
<evidence type="ECO:0000256" key="4">
    <source>
        <dbReference type="ARBA" id="ARBA00023239"/>
    </source>
</evidence>
<reference evidence="8 9" key="1">
    <citation type="journal article" date="2003" name="Proc. Natl. Acad. Sci. U.S.A.">
        <title>Complete genome sequence of the marine planctomycete Pirellula sp. strain 1.</title>
        <authorList>
            <person name="Gloeckner F.O."/>
            <person name="Kube M."/>
            <person name="Bauer M."/>
            <person name="Teeling H."/>
            <person name="Lombardot T."/>
            <person name="Ludwig W."/>
            <person name="Gade D."/>
            <person name="Beck A."/>
            <person name="Borzym K."/>
            <person name="Heitmann K."/>
            <person name="Rabus R."/>
            <person name="Schlesner H."/>
            <person name="Amann R."/>
            <person name="Reinhardt R."/>
        </authorList>
    </citation>
    <scope>NUCLEOTIDE SEQUENCE [LARGE SCALE GENOMIC DNA]</scope>
    <source>
        <strain evidence="9">DSM 10527 / NCIMB 13988 / SH1</strain>
    </source>
</reference>
<dbReference type="KEGG" id="rba:RB7623"/>
<dbReference type="SUPFAM" id="SSF48557">
    <property type="entry name" value="L-aspartase-like"/>
    <property type="match status" value="1"/>
</dbReference>
<dbReference type="Gene3D" id="1.10.40.30">
    <property type="entry name" value="Fumarase/aspartase (C-terminal domain)"/>
    <property type="match status" value="1"/>
</dbReference>
<dbReference type="NCBIfam" id="NF008909">
    <property type="entry name" value="PRK12273.1"/>
    <property type="match status" value="1"/>
</dbReference>
<gene>
    <name evidence="5 8" type="primary">fumC</name>
    <name evidence="8" type="ordered locus">RB7623</name>
</gene>
<dbReference type="EC" id="4.2.1.2" evidence="5"/>
<dbReference type="UniPathway" id="UPA00223">
    <property type="reaction ID" value="UER01007"/>
</dbReference>
<dbReference type="Gene3D" id="1.10.275.10">
    <property type="entry name" value="Fumarase/aspartase (N-terminal domain)"/>
    <property type="match status" value="1"/>
</dbReference>
<feature type="binding site" evidence="5">
    <location>
        <begin position="402"/>
        <end position="404"/>
    </location>
    <ligand>
        <name>substrate</name>
    </ligand>
</feature>
<evidence type="ECO:0000259" key="7">
    <source>
        <dbReference type="Pfam" id="PF10415"/>
    </source>
</evidence>
<dbReference type="PRINTS" id="PR00145">
    <property type="entry name" value="ARGSUCLYASE"/>
</dbReference>
<feature type="binding site" evidence="5">
    <location>
        <position position="265"/>
    </location>
    <ligand>
        <name>substrate</name>
    </ligand>
</feature>
<accession>Q7UNE6</accession>